<dbReference type="Pfam" id="PF14487">
    <property type="entry name" value="DarT"/>
    <property type="match status" value="1"/>
</dbReference>
<dbReference type="GO" id="GO:0003677">
    <property type="term" value="F:DNA binding"/>
    <property type="evidence" value="ECO:0007669"/>
    <property type="project" value="UniProtKB-UniRule"/>
</dbReference>
<dbReference type="Proteomes" id="UP000498740">
    <property type="component" value="Unassembled WGS sequence"/>
</dbReference>
<comment type="catalytic activity">
    <reaction evidence="6">
        <text>a thymidine in DNA + NAD(+) = an N-(ADP-alpha-D-ribosyl)-thymidine in DNA + nicotinamide + H(+)</text>
        <dbReference type="Rhea" id="RHEA:71651"/>
        <dbReference type="Rhea" id="RHEA-COMP:13556"/>
        <dbReference type="Rhea" id="RHEA-COMP:18051"/>
        <dbReference type="ChEBI" id="CHEBI:15378"/>
        <dbReference type="ChEBI" id="CHEBI:17154"/>
        <dbReference type="ChEBI" id="CHEBI:57540"/>
        <dbReference type="ChEBI" id="CHEBI:137386"/>
        <dbReference type="ChEBI" id="CHEBI:191199"/>
    </reaction>
</comment>
<keyword evidence="3 6" id="KW-0808">Transferase</keyword>
<evidence type="ECO:0000259" key="7">
    <source>
        <dbReference type="PROSITE" id="PS52018"/>
    </source>
</evidence>
<evidence type="ECO:0000256" key="4">
    <source>
        <dbReference type="ARBA" id="ARBA00022695"/>
    </source>
</evidence>
<proteinExistence type="inferred from homology"/>
<dbReference type="EMBL" id="BLWD01000001">
    <property type="protein sequence ID" value="GFN02652.1"/>
    <property type="molecule type" value="Genomic_DNA"/>
</dbReference>
<evidence type="ECO:0000313" key="8">
    <source>
        <dbReference type="EMBL" id="GFN02652.1"/>
    </source>
</evidence>
<feature type="active site" description="Proton acceptor" evidence="6">
    <location>
        <position position="60"/>
    </location>
</feature>
<evidence type="ECO:0000256" key="2">
    <source>
        <dbReference type="ARBA" id="ARBA00022676"/>
    </source>
</evidence>
<reference evidence="8 9" key="1">
    <citation type="submission" date="2020-05" db="EMBL/GenBank/DDBJ databases">
        <title>Whole genome shotgun sequence of Streptomyces microflavus NBRC 13062.</title>
        <authorList>
            <person name="Komaki H."/>
            <person name="Tamura T."/>
        </authorList>
    </citation>
    <scope>NUCLEOTIDE SEQUENCE [LARGE SCALE GENOMIC DNA]</scope>
    <source>
        <strain evidence="8 9">NBRC 13062</strain>
    </source>
</reference>
<comment type="caution">
    <text evidence="8">The sequence shown here is derived from an EMBL/GenBank/DDBJ whole genome shotgun (WGS) entry which is preliminary data.</text>
</comment>
<dbReference type="RefSeq" id="WP_078657522.1">
    <property type="nucleotide sequence ID" value="NZ_BMUG01000011.1"/>
</dbReference>
<keyword evidence="2 6" id="KW-0328">Glycosyltransferase</keyword>
<keyword evidence="1 6" id="KW-1277">Toxin-antitoxin system</keyword>
<dbReference type="GO" id="GO:0016757">
    <property type="term" value="F:glycosyltransferase activity"/>
    <property type="evidence" value="ECO:0007669"/>
    <property type="project" value="UniProtKB-UniRule"/>
</dbReference>
<organism evidence="8 9">
    <name type="scientific">Streptomyces microflavus</name>
    <name type="common">Streptomyces lipmanii</name>
    <dbReference type="NCBI Taxonomy" id="1919"/>
    <lineage>
        <taxon>Bacteria</taxon>
        <taxon>Bacillati</taxon>
        <taxon>Actinomycetota</taxon>
        <taxon>Actinomycetes</taxon>
        <taxon>Kitasatosporales</taxon>
        <taxon>Streptomycetaceae</taxon>
        <taxon>Streptomyces</taxon>
    </lineage>
</organism>
<name>A0A7J0CJI7_STRMI</name>
<evidence type="ECO:0000256" key="6">
    <source>
        <dbReference type="PROSITE-ProRule" id="PRU01362"/>
    </source>
</evidence>
<keyword evidence="5 6" id="KW-0238">DNA-binding</keyword>
<gene>
    <name evidence="8" type="ORF">Smic_12080</name>
</gene>
<dbReference type="AlphaFoldDB" id="A0A7J0CJI7"/>
<sequence length="244" mass="26291">MTGRVNTEVAAALATMPLARLTHFSPALNLPSIFADQQLRSVKDLSEDVRACYRATDLQRLDGYPDRVCCSMQYPNGFYFDIARRKDHVVNYPDWVCLLLDKSVAALEGTLFCPRNAAAAPGLAVPGVTGLNGCYAAAVRGQGGQTRTRSPRHDPGSPTDVQAEVLVTTPVPVSAIQAIVFPTEAAASEEYGRLERFGTLPPNGIRWVISPGMFDKGTITAAVQNSRYFPEATWSSVASSKATP</sequence>
<evidence type="ECO:0000256" key="5">
    <source>
        <dbReference type="ARBA" id="ARBA00023125"/>
    </source>
</evidence>
<dbReference type="PROSITE" id="PS52018">
    <property type="entry name" value="DART"/>
    <property type="match status" value="1"/>
</dbReference>
<keyword evidence="4 6" id="KW-0548">Nucleotidyltransferase</keyword>
<feature type="domain" description="DarT" evidence="7">
    <location>
        <begin position="19"/>
        <end position="215"/>
    </location>
</feature>
<feature type="active site" evidence="6">
    <location>
        <position position="164"/>
    </location>
</feature>
<evidence type="ECO:0000256" key="3">
    <source>
        <dbReference type="ARBA" id="ARBA00022679"/>
    </source>
</evidence>
<evidence type="ECO:0000313" key="9">
    <source>
        <dbReference type="Proteomes" id="UP000498740"/>
    </source>
</evidence>
<dbReference type="InterPro" id="IPR029494">
    <property type="entry name" value="DarT"/>
</dbReference>
<feature type="binding site" evidence="6">
    <location>
        <position position="60"/>
    </location>
    <ligand>
        <name>NAD(+)</name>
        <dbReference type="ChEBI" id="CHEBI:57540"/>
    </ligand>
</feature>
<dbReference type="GO" id="GO:0016779">
    <property type="term" value="F:nucleotidyltransferase activity"/>
    <property type="evidence" value="ECO:0007669"/>
    <property type="project" value="UniProtKB-UniRule"/>
</dbReference>
<evidence type="ECO:0000256" key="1">
    <source>
        <dbReference type="ARBA" id="ARBA00022649"/>
    </source>
</evidence>
<comment type="similarity">
    <text evidence="6">Belongs to the DarT ADP-ribosyltransferase family.</text>
</comment>
<protein>
    <recommendedName>
        <fullName evidence="7">DarT domain-containing protein</fullName>
    </recommendedName>
</protein>
<comment type="caution">
    <text evidence="6">Lacks conserved residue(s) required for the propagation of feature annotation.</text>
</comment>
<feature type="binding site" evidence="6">
    <location>
        <begin position="23"/>
        <end position="25"/>
    </location>
    <ligand>
        <name>NAD(+)</name>
        <dbReference type="ChEBI" id="CHEBI:57540"/>
    </ligand>
</feature>
<accession>A0A7J0CJI7</accession>